<dbReference type="InterPro" id="IPR000362">
    <property type="entry name" value="Fumarate_lyase_fam"/>
</dbReference>
<dbReference type="SUPFAM" id="SSF48557">
    <property type="entry name" value="L-aspartase-like"/>
    <property type="match status" value="1"/>
</dbReference>
<dbReference type="InterPro" id="IPR009049">
    <property type="entry name" value="Argininosuccinate_lyase"/>
</dbReference>
<keyword evidence="5 9" id="KW-0456">Lyase</keyword>
<dbReference type="GO" id="GO:0042450">
    <property type="term" value="P:L-arginine biosynthetic process via ornithine"/>
    <property type="evidence" value="ECO:0007669"/>
    <property type="project" value="InterPro"/>
</dbReference>
<proteinExistence type="predicted"/>
<dbReference type="Pfam" id="PF00206">
    <property type="entry name" value="Lyase_1"/>
    <property type="match status" value="1"/>
</dbReference>
<dbReference type="EMBL" id="FMIA01000002">
    <property type="protein sequence ID" value="SCL60420.1"/>
    <property type="molecule type" value="Genomic_DNA"/>
</dbReference>
<dbReference type="Gene3D" id="1.20.200.10">
    <property type="entry name" value="Fumarase/aspartase (Central domain)"/>
    <property type="match status" value="1"/>
</dbReference>
<sequence length="518" mass="54353">MSTPALTTYQRHHLRPTYDHHVGYLFPAMVRASQAHVVMLTEQGLVPADRGARLLRGLAELRADTAPAPDFDGSFEDTYYLVEKRLAAACGIPTGELDVQMARSRNDLDAGVFRMLLRDQLIGVLDRVLATGATALDAAHRYADVVITGYTHRRPAQPTTIGHALTGYAEALAGEALGYADLIDTLNTSPLGSCAFAGTDLDIAPARVAELLGFAALVTNSYEAVAGADHLVQVGTHNARSLATGARLARTLMDWLSWRWVTTPGDFTQGSSIMPQKRNPVVLEHLVSYAGQAAADAASVLNNVGAAWWEDSNNATTDVQVRLWESNDRADRFFALLGGFLAEIEPLEPPSAAEIVASGATTTAAADALTRHGVPFRAAHSVVGRLVRAGQPATWTAETVRQAAEGLTAPLTDHAVTDLITAAVQPAQVLDRAQADGPGTEAVRTQVHLVRARFDQVSRRLAAVRERLAAADTALDATAEAMAAGPDSAGSGVTSAGSGAATVGPASAGPDSAGAVVR</sequence>
<evidence type="ECO:0000256" key="3">
    <source>
        <dbReference type="ARBA" id="ARBA00022571"/>
    </source>
</evidence>
<dbReference type="Proteomes" id="UP000198937">
    <property type="component" value="Unassembled WGS sequence"/>
</dbReference>
<keyword evidence="10" id="KW-1185">Reference proteome</keyword>
<reference evidence="9 10" key="1">
    <citation type="submission" date="2016-06" db="EMBL/GenBank/DDBJ databases">
        <authorList>
            <person name="Kjaerup R.B."/>
            <person name="Dalgaard T.S."/>
            <person name="Juul-Madsen H.R."/>
        </authorList>
    </citation>
    <scope>NUCLEOTIDE SEQUENCE [LARGE SCALE GENOMIC DNA]</scope>
    <source>
        <strain evidence="9 10">DSM 45577</strain>
    </source>
</reference>
<dbReference type="PANTHER" id="PTHR43814">
    <property type="entry name" value="ARGININOSUCCINATE LYASE"/>
    <property type="match status" value="1"/>
</dbReference>
<dbReference type="UniPathway" id="UPA00068">
    <property type="reaction ID" value="UER00114"/>
</dbReference>
<accession>A0A1C6V3E2</accession>
<organism evidence="9 10">
    <name type="scientific">Micromonospora yangpuensis</name>
    <dbReference type="NCBI Taxonomy" id="683228"/>
    <lineage>
        <taxon>Bacteria</taxon>
        <taxon>Bacillati</taxon>
        <taxon>Actinomycetota</taxon>
        <taxon>Actinomycetes</taxon>
        <taxon>Micromonosporales</taxon>
        <taxon>Micromonosporaceae</taxon>
        <taxon>Micromonospora</taxon>
    </lineage>
</organism>
<dbReference type="Gene3D" id="1.10.275.10">
    <property type="entry name" value="Fumarase/aspartase (N-terminal domain)"/>
    <property type="match status" value="1"/>
</dbReference>
<evidence type="ECO:0000256" key="4">
    <source>
        <dbReference type="ARBA" id="ARBA00022605"/>
    </source>
</evidence>
<evidence type="ECO:0000256" key="5">
    <source>
        <dbReference type="ARBA" id="ARBA00023239"/>
    </source>
</evidence>
<keyword evidence="4" id="KW-0028">Amino-acid biosynthesis</keyword>
<dbReference type="InterPro" id="IPR008948">
    <property type="entry name" value="L-Aspartase-like"/>
</dbReference>
<evidence type="ECO:0000256" key="2">
    <source>
        <dbReference type="ARBA" id="ARBA00012338"/>
    </source>
</evidence>
<dbReference type="InterPro" id="IPR024083">
    <property type="entry name" value="Fumarase/histidase_N"/>
</dbReference>
<feature type="region of interest" description="Disordered" evidence="6">
    <location>
        <begin position="484"/>
        <end position="518"/>
    </location>
</feature>
<comment type="pathway">
    <text evidence="1">Amino-acid biosynthesis; L-arginine biosynthesis; L-arginine from L-ornithine and carbamoyl phosphate: step 3/3.</text>
</comment>
<evidence type="ECO:0000259" key="8">
    <source>
        <dbReference type="Pfam" id="PF14698"/>
    </source>
</evidence>
<evidence type="ECO:0000256" key="6">
    <source>
        <dbReference type="SAM" id="MobiDB-lite"/>
    </source>
</evidence>
<dbReference type="InterPro" id="IPR020557">
    <property type="entry name" value="Fumarate_lyase_CS"/>
</dbReference>
<feature type="domain" description="Argininosuccinate lyase C-terminal" evidence="8">
    <location>
        <begin position="360"/>
        <end position="391"/>
    </location>
</feature>
<dbReference type="EC" id="4.3.2.1" evidence="2"/>
<protein>
    <recommendedName>
        <fullName evidence="2">argininosuccinate lyase</fullName>
        <ecNumber evidence="2">4.3.2.1</ecNumber>
    </recommendedName>
</protein>
<keyword evidence="3" id="KW-0055">Arginine biosynthesis</keyword>
<gene>
    <name evidence="9" type="ORF">GA0070617_4373</name>
</gene>
<dbReference type="STRING" id="683228.GA0070617_4373"/>
<dbReference type="PRINTS" id="PR00145">
    <property type="entry name" value="ARGSUCLYASE"/>
</dbReference>
<name>A0A1C6V3E2_9ACTN</name>
<evidence type="ECO:0000313" key="9">
    <source>
        <dbReference type="EMBL" id="SCL60420.1"/>
    </source>
</evidence>
<dbReference type="InterPro" id="IPR022761">
    <property type="entry name" value="Fumarate_lyase_N"/>
</dbReference>
<feature type="domain" description="Fumarate lyase N-terminal" evidence="7">
    <location>
        <begin position="97"/>
        <end position="293"/>
    </location>
</feature>
<dbReference type="GO" id="GO:0005829">
    <property type="term" value="C:cytosol"/>
    <property type="evidence" value="ECO:0007669"/>
    <property type="project" value="TreeGrafter"/>
</dbReference>
<dbReference type="PROSITE" id="PS00163">
    <property type="entry name" value="FUMARATE_LYASES"/>
    <property type="match status" value="1"/>
</dbReference>
<dbReference type="PANTHER" id="PTHR43814:SF1">
    <property type="entry name" value="ARGININOSUCCINATE LYASE"/>
    <property type="match status" value="1"/>
</dbReference>
<dbReference type="OrthoDB" id="4899737at2"/>
<evidence type="ECO:0000259" key="7">
    <source>
        <dbReference type="Pfam" id="PF00206"/>
    </source>
</evidence>
<dbReference type="GO" id="GO:0004056">
    <property type="term" value="F:argininosuccinate lyase activity"/>
    <property type="evidence" value="ECO:0007669"/>
    <property type="project" value="UniProtKB-EC"/>
</dbReference>
<dbReference type="RefSeq" id="WP_091441702.1">
    <property type="nucleotide sequence ID" value="NZ_BMMJ01000002.1"/>
</dbReference>
<dbReference type="InterPro" id="IPR029419">
    <property type="entry name" value="Arg_succ_lyase_C"/>
</dbReference>
<dbReference type="Pfam" id="PF14698">
    <property type="entry name" value="ASL_C2"/>
    <property type="match status" value="1"/>
</dbReference>
<dbReference type="PRINTS" id="PR00149">
    <property type="entry name" value="FUMRATELYASE"/>
</dbReference>
<evidence type="ECO:0000313" key="10">
    <source>
        <dbReference type="Proteomes" id="UP000198937"/>
    </source>
</evidence>
<dbReference type="Gene3D" id="1.10.40.30">
    <property type="entry name" value="Fumarase/aspartase (C-terminal domain)"/>
    <property type="match status" value="1"/>
</dbReference>
<dbReference type="AlphaFoldDB" id="A0A1C6V3E2"/>
<evidence type="ECO:0000256" key="1">
    <source>
        <dbReference type="ARBA" id="ARBA00004941"/>
    </source>
</evidence>